<keyword evidence="1" id="KW-1133">Transmembrane helix</keyword>
<dbReference type="RefSeq" id="WP_188545067.1">
    <property type="nucleotide sequence ID" value="NZ_BMCU01000002.1"/>
</dbReference>
<dbReference type="Proteomes" id="UP000654257">
    <property type="component" value="Unassembled WGS sequence"/>
</dbReference>
<proteinExistence type="predicted"/>
<gene>
    <name evidence="2" type="ORF">GCM10007304_24900</name>
</gene>
<feature type="transmembrane region" description="Helical" evidence="1">
    <location>
        <begin position="29"/>
        <end position="45"/>
    </location>
</feature>
<accession>A0A917D4F3</accession>
<name>A0A917D4F3_9NOCA</name>
<keyword evidence="1" id="KW-0812">Transmembrane</keyword>
<organism evidence="2 3">
    <name type="scientific">Rhodococcoides trifolii</name>
    <dbReference type="NCBI Taxonomy" id="908250"/>
    <lineage>
        <taxon>Bacteria</taxon>
        <taxon>Bacillati</taxon>
        <taxon>Actinomycetota</taxon>
        <taxon>Actinomycetes</taxon>
        <taxon>Mycobacteriales</taxon>
        <taxon>Nocardiaceae</taxon>
        <taxon>Rhodococcoides</taxon>
    </lineage>
</organism>
<evidence type="ECO:0000313" key="2">
    <source>
        <dbReference type="EMBL" id="GGG09833.1"/>
    </source>
</evidence>
<protein>
    <submittedName>
        <fullName evidence="2">Uncharacterized protein</fullName>
    </submittedName>
</protein>
<keyword evidence="1" id="KW-0472">Membrane</keyword>
<comment type="caution">
    <text evidence="2">The sequence shown here is derived from an EMBL/GenBank/DDBJ whole genome shotgun (WGS) entry which is preliminary data.</text>
</comment>
<sequence>MIATALIALAVAALAPLLPTRKVPWLGSAVAAAGLAVAGAVAAALPDPVTGVPLVLALVLAVAAAATGGVPLVPLAFTIARRQDSTGPEPAVLHGGLVIGVLERLAVAVSVVSGWPEGIAVVLAVKGLARYPDVRDAHASEHFIIGTFTSVLWALACSGVAAGIAH</sequence>
<feature type="transmembrane region" description="Helical" evidence="1">
    <location>
        <begin position="52"/>
        <end position="77"/>
    </location>
</feature>
<evidence type="ECO:0000256" key="1">
    <source>
        <dbReference type="SAM" id="Phobius"/>
    </source>
</evidence>
<keyword evidence="3" id="KW-1185">Reference proteome</keyword>
<evidence type="ECO:0000313" key="3">
    <source>
        <dbReference type="Proteomes" id="UP000654257"/>
    </source>
</evidence>
<reference evidence="2" key="1">
    <citation type="journal article" date="2014" name="Int. J. Syst. Evol. Microbiol.">
        <title>Complete genome sequence of Corynebacterium casei LMG S-19264T (=DSM 44701T), isolated from a smear-ripened cheese.</title>
        <authorList>
            <consortium name="US DOE Joint Genome Institute (JGI-PGF)"/>
            <person name="Walter F."/>
            <person name="Albersmeier A."/>
            <person name="Kalinowski J."/>
            <person name="Ruckert C."/>
        </authorList>
    </citation>
    <scope>NUCLEOTIDE SEQUENCE</scope>
    <source>
        <strain evidence="2">CCM 7905</strain>
    </source>
</reference>
<dbReference type="AlphaFoldDB" id="A0A917D4F3"/>
<reference evidence="2" key="2">
    <citation type="submission" date="2020-09" db="EMBL/GenBank/DDBJ databases">
        <authorList>
            <person name="Sun Q."/>
            <person name="Sedlacek I."/>
        </authorList>
    </citation>
    <scope>NUCLEOTIDE SEQUENCE</scope>
    <source>
        <strain evidence="2">CCM 7905</strain>
    </source>
</reference>
<feature type="transmembrane region" description="Helical" evidence="1">
    <location>
        <begin position="143"/>
        <end position="165"/>
    </location>
</feature>
<dbReference type="EMBL" id="BMCU01000002">
    <property type="protein sequence ID" value="GGG09833.1"/>
    <property type="molecule type" value="Genomic_DNA"/>
</dbReference>